<dbReference type="InterPro" id="IPR036439">
    <property type="entry name" value="Dockerin_dom_sf"/>
</dbReference>
<dbReference type="InterPro" id="IPR018247">
    <property type="entry name" value="EF_Hand_1_Ca_BS"/>
</dbReference>
<dbReference type="GO" id="GO:0000272">
    <property type="term" value="P:polysaccharide catabolic process"/>
    <property type="evidence" value="ECO:0007669"/>
    <property type="project" value="InterPro"/>
</dbReference>
<evidence type="ECO:0000256" key="1">
    <source>
        <dbReference type="SAM" id="MobiDB-lite"/>
    </source>
</evidence>
<organism evidence="3 4">
    <name type="scientific">Candidatus Gottesmanbacteria bacterium RIFCSPHIGHO2_01_FULL_40_15</name>
    <dbReference type="NCBI Taxonomy" id="1798376"/>
    <lineage>
        <taxon>Bacteria</taxon>
        <taxon>Candidatus Gottesmaniibacteriota</taxon>
    </lineage>
</organism>
<dbReference type="Pfam" id="PF00149">
    <property type="entry name" value="Metallophos"/>
    <property type="match status" value="1"/>
</dbReference>
<dbReference type="AlphaFoldDB" id="A0A1F5YZI0"/>
<dbReference type="InterPro" id="IPR029052">
    <property type="entry name" value="Metallo-depent_PP-like"/>
</dbReference>
<feature type="compositionally biased region" description="Pro residues" evidence="1">
    <location>
        <begin position="312"/>
        <end position="325"/>
    </location>
</feature>
<dbReference type="Pfam" id="PF00404">
    <property type="entry name" value="Dockerin_1"/>
    <property type="match status" value="1"/>
</dbReference>
<dbReference type="CDD" id="cd14256">
    <property type="entry name" value="Dockerin_I"/>
    <property type="match status" value="1"/>
</dbReference>
<dbReference type="Gene3D" id="1.10.1330.10">
    <property type="entry name" value="Dockerin domain"/>
    <property type="match status" value="1"/>
</dbReference>
<dbReference type="EMBL" id="MFJF01000029">
    <property type="protein sequence ID" value="OGG05598.1"/>
    <property type="molecule type" value="Genomic_DNA"/>
</dbReference>
<dbReference type="SUPFAM" id="SSF56300">
    <property type="entry name" value="Metallo-dependent phosphatases"/>
    <property type="match status" value="1"/>
</dbReference>
<evidence type="ECO:0000313" key="4">
    <source>
        <dbReference type="Proteomes" id="UP000177354"/>
    </source>
</evidence>
<dbReference type="GO" id="GO:0004553">
    <property type="term" value="F:hydrolase activity, hydrolyzing O-glycosyl compounds"/>
    <property type="evidence" value="ECO:0007669"/>
    <property type="project" value="InterPro"/>
</dbReference>
<sequence length="387" mass="41953">MNIKHKLLIPLLLSIIFLGLSSPKKVNAFLFISWGDTKSGTSTLSSESNQAKALNPKFTIYAGDLVGSWSTSAMNNWVTAINGNSGNGMKDITFPVRGNHDSGASQADWSSFINQAQTVSRIGASHYSELTKDQTFSFDYENSHIVGIDVIGDVTKMSSAQITWLDNDLTAAENRGLTHAFLIWHGPVYALAEHCCPTAPSSLINVLNKHPIVSATFHGHEHVTAYTHINSSRISGVTHEFEEFVTGDAGAGPDSCKSGRFDYCLTDQTGKHGFAGINVSGTTFTVNLYALGSTTPQKTYIFNKTSVGTLPPTQPPTATNPPPTPTLSGEQKPGDADGDGIVDGKDYVVWLNHYNQTTTIGATYGDFNKDNFVDGVDYVIWRYNYHI</sequence>
<evidence type="ECO:0000259" key="2">
    <source>
        <dbReference type="Pfam" id="PF00149"/>
    </source>
</evidence>
<gene>
    <name evidence="3" type="ORF">A2777_03475</name>
</gene>
<dbReference type="InterPro" id="IPR002105">
    <property type="entry name" value="Dockerin_1_rpt"/>
</dbReference>
<proteinExistence type="predicted"/>
<name>A0A1F5YZI0_9BACT</name>
<dbReference type="InterPro" id="IPR004843">
    <property type="entry name" value="Calcineurin-like_PHP"/>
</dbReference>
<dbReference type="Gene3D" id="3.60.21.10">
    <property type="match status" value="1"/>
</dbReference>
<comment type="caution">
    <text evidence="3">The sequence shown here is derived from an EMBL/GenBank/DDBJ whole genome shotgun (WGS) entry which is preliminary data.</text>
</comment>
<feature type="region of interest" description="Disordered" evidence="1">
    <location>
        <begin position="305"/>
        <end position="338"/>
    </location>
</feature>
<reference evidence="3 4" key="1">
    <citation type="journal article" date="2016" name="Nat. Commun.">
        <title>Thousands of microbial genomes shed light on interconnected biogeochemical processes in an aquifer system.</title>
        <authorList>
            <person name="Anantharaman K."/>
            <person name="Brown C.T."/>
            <person name="Hug L.A."/>
            <person name="Sharon I."/>
            <person name="Castelle C.J."/>
            <person name="Probst A.J."/>
            <person name="Thomas B.C."/>
            <person name="Singh A."/>
            <person name="Wilkins M.J."/>
            <person name="Karaoz U."/>
            <person name="Brodie E.L."/>
            <person name="Williams K.H."/>
            <person name="Hubbard S.S."/>
            <person name="Banfield J.F."/>
        </authorList>
    </citation>
    <scope>NUCLEOTIDE SEQUENCE [LARGE SCALE GENOMIC DNA]</scope>
</reference>
<dbReference type="SUPFAM" id="SSF63446">
    <property type="entry name" value="Type I dockerin domain"/>
    <property type="match status" value="1"/>
</dbReference>
<feature type="domain" description="Calcineurin-like phosphoesterase" evidence="2">
    <location>
        <begin position="52"/>
        <end position="223"/>
    </location>
</feature>
<dbReference type="PROSITE" id="PS00018">
    <property type="entry name" value="EF_HAND_1"/>
    <property type="match status" value="1"/>
</dbReference>
<evidence type="ECO:0000313" key="3">
    <source>
        <dbReference type="EMBL" id="OGG05598.1"/>
    </source>
</evidence>
<protein>
    <recommendedName>
        <fullName evidence="2">Calcineurin-like phosphoesterase domain-containing protein</fullName>
    </recommendedName>
</protein>
<dbReference type="Proteomes" id="UP000177354">
    <property type="component" value="Unassembled WGS sequence"/>
</dbReference>
<accession>A0A1F5YZI0</accession>